<dbReference type="PATRIC" id="fig|1117108.3.peg.3349"/>
<evidence type="ECO:0000313" key="1">
    <source>
        <dbReference type="EMBL" id="EPY06272.1"/>
    </source>
</evidence>
<reference evidence="1 2" key="1">
    <citation type="submission" date="2013-05" db="EMBL/GenBank/DDBJ databases">
        <authorList>
            <person name="Strain E.A."/>
            <person name="Brown E."/>
            <person name="Allard M.W."/>
            <person name="Luo Y.L."/>
        </authorList>
    </citation>
    <scope>NUCLEOTIDE SEQUENCE [LARGE SCALE GENOMIC DNA]</scope>
    <source>
        <strain evidence="1 2">TS-15</strain>
    </source>
</reference>
<gene>
    <name evidence="1" type="ORF">PAALTS15_16191</name>
</gene>
<evidence type="ECO:0000313" key="2">
    <source>
        <dbReference type="Proteomes" id="UP000015344"/>
    </source>
</evidence>
<accession>S9SKF5</accession>
<organism evidence="1 2">
    <name type="scientific">Paenibacillus alvei TS-15</name>
    <dbReference type="NCBI Taxonomy" id="1117108"/>
    <lineage>
        <taxon>Bacteria</taxon>
        <taxon>Bacillati</taxon>
        <taxon>Bacillota</taxon>
        <taxon>Bacilli</taxon>
        <taxon>Bacillales</taxon>
        <taxon>Paenibacillaceae</taxon>
        <taxon>Paenibacillus</taxon>
    </lineage>
</organism>
<protein>
    <submittedName>
        <fullName evidence="1">Uncharacterized protein</fullName>
    </submittedName>
</protein>
<comment type="caution">
    <text evidence="1">The sequence shown here is derived from an EMBL/GenBank/DDBJ whole genome shotgun (WGS) entry which is preliminary data.</text>
</comment>
<dbReference type="EMBL" id="ATMT01000056">
    <property type="protein sequence ID" value="EPY06272.1"/>
    <property type="molecule type" value="Genomic_DNA"/>
</dbReference>
<dbReference type="eggNOG" id="ENOG5032Y5G">
    <property type="taxonomic scope" value="Bacteria"/>
</dbReference>
<name>S9SKF5_PAEAL</name>
<dbReference type="AlphaFoldDB" id="S9SKF5"/>
<proteinExistence type="predicted"/>
<dbReference type="Proteomes" id="UP000015344">
    <property type="component" value="Unassembled WGS sequence"/>
</dbReference>
<sequence length="84" mass="9801">MEVISISNIDKRDKLSEEVFTFRQTKDNKTIIYWKGKQVTILAGKESERFLQKIANKDHKEVQLIMAKATGNFKRGNEKDNKKT</sequence>